<dbReference type="FunFam" id="1.20.140.10:FF:000003">
    <property type="entry name" value="isovaleryl-CoA dehydrogenase, mitochondrial"/>
    <property type="match status" value="1"/>
</dbReference>
<dbReference type="Gene3D" id="1.20.140.10">
    <property type="entry name" value="Butyryl-CoA Dehydrogenase, subunit A, domain 3"/>
    <property type="match status" value="1"/>
</dbReference>
<keyword evidence="8" id="KW-0274">FAD</keyword>
<feature type="domain" description="Acyl-CoA dehydrogenase/oxidase C-terminal" evidence="13">
    <location>
        <begin position="236"/>
        <end position="384"/>
    </location>
</feature>
<dbReference type="InterPro" id="IPR013786">
    <property type="entry name" value="AcylCoA_DH/ox_N"/>
</dbReference>
<evidence type="ECO:0000256" key="8">
    <source>
        <dbReference type="ARBA" id="ARBA00022827"/>
    </source>
</evidence>
<evidence type="ECO:0000256" key="9">
    <source>
        <dbReference type="ARBA" id="ARBA00022946"/>
    </source>
</evidence>
<dbReference type="Gene3D" id="1.10.540.10">
    <property type="entry name" value="Acyl-CoA dehydrogenase/oxidase, N-terminal domain"/>
    <property type="match status" value="1"/>
</dbReference>
<dbReference type="InterPro" id="IPR034183">
    <property type="entry name" value="IVD"/>
</dbReference>
<comment type="cofactor">
    <cofactor evidence="1">
        <name>FAD</name>
        <dbReference type="ChEBI" id="CHEBI:57692"/>
    </cofactor>
</comment>
<dbReference type="Pfam" id="PF02771">
    <property type="entry name" value="Acyl-CoA_dh_N"/>
    <property type="match status" value="1"/>
</dbReference>
<comment type="catalytic activity">
    <reaction evidence="12">
        <text>3-methylbutanoyl-CoA + oxidized [electron-transfer flavoprotein] + H(+) = 3-methylbut-2-enoyl-CoA + reduced [electron-transfer flavoprotein]</text>
        <dbReference type="Rhea" id="RHEA:12276"/>
        <dbReference type="Rhea" id="RHEA-COMP:10685"/>
        <dbReference type="Rhea" id="RHEA-COMP:10686"/>
        <dbReference type="ChEBI" id="CHEBI:15378"/>
        <dbReference type="ChEBI" id="CHEBI:57344"/>
        <dbReference type="ChEBI" id="CHEBI:57345"/>
        <dbReference type="ChEBI" id="CHEBI:57692"/>
        <dbReference type="ChEBI" id="CHEBI:58307"/>
        <dbReference type="EC" id="1.3.8.4"/>
    </reaction>
</comment>
<dbReference type="CDD" id="cd01156">
    <property type="entry name" value="IVD"/>
    <property type="match status" value="1"/>
</dbReference>
<keyword evidence="9" id="KW-0809">Transit peptide</keyword>
<comment type="subcellular location">
    <subcellularLocation>
        <location evidence="2">Mitochondrion</location>
    </subcellularLocation>
</comment>
<feature type="domain" description="Acyl-CoA oxidase/dehydrogenase middle" evidence="14">
    <location>
        <begin position="129"/>
        <end position="224"/>
    </location>
</feature>
<dbReference type="InterPro" id="IPR036250">
    <property type="entry name" value="AcylCo_DH-like_C"/>
</dbReference>
<dbReference type="Pfam" id="PF02770">
    <property type="entry name" value="Acyl-CoA_dh_M"/>
    <property type="match status" value="1"/>
</dbReference>
<dbReference type="PANTHER" id="PTHR43884">
    <property type="entry name" value="ACYL-COA DEHYDROGENASE"/>
    <property type="match status" value="1"/>
</dbReference>
<dbReference type="AlphaFoldDB" id="A0A0F9SKN3"/>
<dbReference type="EC" id="1.3.8.4" evidence="5"/>
<dbReference type="InterPro" id="IPR009100">
    <property type="entry name" value="AcylCoA_DH/oxidase_NM_dom_sf"/>
</dbReference>
<evidence type="ECO:0000259" key="15">
    <source>
        <dbReference type="Pfam" id="PF02771"/>
    </source>
</evidence>
<feature type="domain" description="Acyl-CoA dehydrogenase/oxidase N-terminal" evidence="15">
    <location>
        <begin position="14"/>
        <end position="125"/>
    </location>
</feature>
<comment type="pathway">
    <text evidence="3">Amino-acid degradation; L-leucine degradation; (S)-3-hydroxy-3-methylglutaryl-CoA from 3-isovaleryl-CoA: step 1/3.</text>
</comment>
<dbReference type="InterPro" id="IPR037069">
    <property type="entry name" value="AcylCoA_DH/ox_N_sf"/>
</dbReference>
<dbReference type="InterPro" id="IPR009075">
    <property type="entry name" value="AcylCo_DH/oxidase_C"/>
</dbReference>
<dbReference type="InterPro" id="IPR046373">
    <property type="entry name" value="Acyl-CoA_Oxase/DH_mid-dom_sf"/>
</dbReference>
<dbReference type="GO" id="GO:0008470">
    <property type="term" value="F:3-methylbutanoyl-CoA dehydrogenase activity"/>
    <property type="evidence" value="ECO:0007669"/>
    <property type="project" value="UniProtKB-EC"/>
</dbReference>
<dbReference type="PROSITE" id="PS00073">
    <property type="entry name" value="ACYL_COA_DH_2"/>
    <property type="match status" value="1"/>
</dbReference>
<comment type="caution">
    <text evidence="16">The sequence shown here is derived from an EMBL/GenBank/DDBJ whole genome shotgun (WGS) entry which is preliminary data.</text>
</comment>
<proteinExistence type="inferred from homology"/>
<dbReference type="EMBL" id="LAZR01000469">
    <property type="protein sequence ID" value="KKN67619.1"/>
    <property type="molecule type" value="Genomic_DNA"/>
</dbReference>
<accession>A0A0F9SKN3</accession>
<dbReference type="Pfam" id="PF00441">
    <property type="entry name" value="Acyl-CoA_dh_1"/>
    <property type="match status" value="1"/>
</dbReference>
<sequence>MFSHYSELNFGLDDELNMLREQVNAFAASEIAPRAAEIDQNNEFPNDLWKKFGDMGLLGITVSEEDGGSGMGYLAHCIAMEEISRASASVALSYGAHSNLCVNQLKINASAEQKAKYLPKLISGDHVGALAMSEPGAGSDVVSMQLRAKRDGDSYILNGNKMWITNGPDADVLVVYAKTDPEAGSKGITAFIIEKGMPGFTTAQKLDKLGMRGSNTCELVFQDCAVPAENILGEEGKGVRVLMSGLDYERTVLAAGPIGIMQAAMDVVMPYIHERKQFNQSIGEFQLVQGKVADMYTTLNACRAYLYAVAAACDRGQTSRKDAAGVILYCAEKATQVALDSIQLLGGNGYINEYPTGRLLRDAKLYEIGAGTSEIRRMLIGRELFNESK</sequence>
<dbReference type="Gene3D" id="2.40.110.10">
    <property type="entry name" value="Butyryl-CoA Dehydrogenase, subunit A, domain 2"/>
    <property type="match status" value="1"/>
</dbReference>
<evidence type="ECO:0000259" key="14">
    <source>
        <dbReference type="Pfam" id="PF02770"/>
    </source>
</evidence>
<keyword evidence="11" id="KW-0496">Mitochondrion</keyword>
<dbReference type="GO" id="GO:0050660">
    <property type="term" value="F:flavin adenine dinucleotide binding"/>
    <property type="evidence" value="ECO:0007669"/>
    <property type="project" value="InterPro"/>
</dbReference>
<gene>
    <name evidence="16" type="ORF">LCGC14_0459590</name>
</gene>
<dbReference type="InterPro" id="IPR006091">
    <property type="entry name" value="Acyl-CoA_Oxase/DH_mid-dom"/>
</dbReference>
<evidence type="ECO:0000256" key="11">
    <source>
        <dbReference type="ARBA" id="ARBA00023128"/>
    </source>
</evidence>
<dbReference type="PROSITE" id="PS00072">
    <property type="entry name" value="ACYL_COA_DH_1"/>
    <property type="match status" value="1"/>
</dbReference>
<evidence type="ECO:0000256" key="7">
    <source>
        <dbReference type="ARBA" id="ARBA00022630"/>
    </source>
</evidence>
<protein>
    <recommendedName>
        <fullName evidence="6">Isovaleryl-CoA dehydrogenase, mitochondrial</fullName>
        <ecNumber evidence="5">1.3.8.4</ecNumber>
    </recommendedName>
</protein>
<dbReference type="SUPFAM" id="SSF47203">
    <property type="entry name" value="Acyl-CoA dehydrogenase C-terminal domain-like"/>
    <property type="match status" value="1"/>
</dbReference>
<evidence type="ECO:0000259" key="13">
    <source>
        <dbReference type="Pfam" id="PF00441"/>
    </source>
</evidence>
<dbReference type="FunFam" id="2.40.110.10:FF:000004">
    <property type="entry name" value="Isovaleryl-CoA dehydrogenase, mitochondrial"/>
    <property type="match status" value="1"/>
</dbReference>
<evidence type="ECO:0000313" key="16">
    <source>
        <dbReference type="EMBL" id="KKN67619.1"/>
    </source>
</evidence>
<evidence type="ECO:0000256" key="3">
    <source>
        <dbReference type="ARBA" id="ARBA00004898"/>
    </source>
</evidence>
<evidence type="ECO:0000256" key="10">
    <source>
        <dbReference type="ARBA" id="ARBA00023002"/>
    </source>
</evidence>
<reference evidence="16" key="1">
    <citation type="journal article" date="2015" name="Nature">
        <title>Complex archaea that bridge the gap between prokaryotes and eukaryotes.</title>
        <authorList>
            <person name="Spang A."/>
            <person name="Saw J.H."/>
            <person name="Jorgensen S.L."/>
            <person name="Zaremba-Niedzwiedzka K."/>
            <person name="Martijn J."/>
            <person name="Lind A.E."/>
            <person name="van Eijk R."/>
            <person name="Schleper C."/>
            <person name="Guy L."/>
            <person name="Ettema T.J."/>
        </authorList>
    </citation>
    <scope>NUCLEOTIDE SEQUENCE</scope>
</reference>
<dbReference type="GO" id="GO:0005739">
    <property type="term" value="C:mitochondrion"/>
    <property type="evidence" value="ECO:0007669"/>
    <property type="project" value="UniProtKB-SubCell"/>
</dbReference>
<name>A0A0F9SKN3_9ZZZZ</name>
<evidence type="ECO:0000256" key="4">
    <source>
        <dbReference type="ARBA" id="ARBA00009347"/>
    </source>
</evidence>
<evidence type="ECO:0000256" key="1">
    <source>
        <dbReference type="ARBA" id="ARBA00001974"/>
    </source>
</evidence>
<dbReference type="GO" id="GO:0006552">
    <property type="term" value="P:L-leucine catabolic process"/>
    <property type="evidence" value="ECO:0007669"/>
    <property type="project" value="TreeGrafter"/>
</dbReference>
<dbReference type="PANTHER" id="PTHR43884:SF12">
    <property type="entry name" value="ISOVALERYL-COA DEHYDROGENASE, MITOCHONDRIAL-RELATED"/>
    <property type="match status" value="1"/>
</dbReference>
<dbReference type="InterPro" id="IPR006089">
    <property type="entry name" value="Acyl-CoA_DH_CS"/>
</dbReference>
<keyword evidence="10" id="KW-0560">Oxidoreductase</keyword>
<keyword evidence="7" id="KW-0285">Flavoprotein</keyword>
<dbReference type="PIRSF" id="PIRSF016578">
    <property type="entry name" value="HsaA"/>
    <property type="match status" value="1"/>
</dbReference>
<comment type="similarity">
    <text evidence="4">Belongs to the acyl-CoA dehydrogenase family.</text>
</comment>
<evidence type="ECO:0000256" key="2">
    <source>
        <dbReference type="ARBA" id="ARBA00004173"/>
    </source>
</evidence>
<evidence type="ECO:0000256" key="12">
    <source>
        <dbReference type="ARBA" id="ARBA00052875"/>
    </source>
</evidence>
<evidence type="ECO:0000256" key="5">
    <source>
        <dbReference type="ARBA" id="ARBA00012044"/>
    </source>
</evidence>
<evidence type="ECO:0000256" key="6">
    <source>
        <dbReference type="ARBA" id="ARBA00018258"/>
    </source>
</evidence>
<dbReference type="FunFam" id="1.10.540.10:FF:000022">
    <property type="entry name" value="Isovaleryl-CoA dehydrogenase isoform 2"/>
    <property type="match status" value="1"/>
</dbReference>
<dbReference type="SUPFAM" id="SSF56645">
    <property type="entry name" value="Acyl-CoA dehydrogenase NM domain-like"/>
    <property type="match status" value="1"/>
</dbReference>
<organism evidence="16">
    <name type="scientific">marine sediment metagenome</name>
    <dbReference type="NCBI Taxonomy" id="412755"/>
    <lineage>
        <taxon>unclassified sequences</taxon>
        <taxon>metagenomes</taxon>
        <taxon>ecological metagenomes</taxon>
    </lineage>
</organism>